<dbReference type="Gene3D" id="3.30.505.50">
    <property type="entry name" value="Sigma 54 modulation/S30EA ribosomal protein, C-terminal domain"/>
    <property type="match status" value="1"/>
</dbReference>
<keyword evidence="1 4" id="KW-0810">Translation regulation</keyword>
<dbReference type="PANTHER" id="PTHR33231">
    <property type="entry name" value="30S RIBOSOMAL PROTEIN"/>
    <property type="match status" value="1"/>
</dbReference>
<dbReference type="HAMAP" id="MF_00839">
    <property type="entry name" value="HPF"/>
    <property type="match status" value="1"/>
</dbReference>
<evidence type="ECO:0000256" key="3">
    <source>
        <dbReference type="ARBA" id="ARBA00041148"/>
    </source>
</evidence>
<dbReference type="GO" id="GO:0043024">
    <property type="term" value="F:ribosomal small subunit binding"/>
    <property type="evidence" value="ECO:0007669"/>
    <property type="project" value="TreeGrafter"/>
</dbReference>
<dbReference type="InterPro" id="IPR038416">
    <property type="entry name" value="Ribosom_S30AE_C_sf"/>
</dbReference>
<evidence type="ECO:0000313" key="6">
    <source>
        <dbReference type="EMBL" id="SFN01235.1"/>
    </source>
</evidence>
<dbReference type="NCBIfam" id="TIGR00741">
    <property type="entry name" value="yfiA"/>
    <property type="match status" value="1"/>
</dbReference>
<evidence type="ECO:0000259" key="5">
    <source>
        <dbReference type="Pfam" id="PF16321"/>
    </source>
</evidence>
<dbReference type="CDD" id="cd00552">
    <property type="entry name" value="RaiA"/>
    <property type="match status" value="1"/>
</dbReference>
<dbReference type="InterPro" id="IPR034694">
    <property type="entry name" value="HPF_long/plastid"/>
</dbReference>
<gene>
    <name evidence="4" type="primary">hpf</name>
    <name evidence="6" type="ORF">SAMN05660836_02314</name>
</gene>
<organism evidence="6 7">
    <name type="scientific">Thermodesulforhabdus norvegica</name>
    <dbReference type="NCBI Taxonomy" id="39841"/>
    <lineage>
        <taxon>Bacteria</taxon>
        <taxon>Pseudomonadati</taxon>
        <taxon>Thermodesulfobacteriota</taxon>
        <taxon>Syntrophobacteria</taxon>
        <taxon>Syntrophobacterales</taxon>
        <taxon>Thermodesulforhabdaceae</taxon>
        <taxon>Thermodesulforhabdus</taxon>
    </lineage>
</organism>
<dbReference type="OrthoDB" id="9794975at2"/>
<dbReference type="InterPro" id="IPR032528">
    <property type="entry name" value="Ribosom_S30AE_C"/>
</dbReference>
<protein>
    <recommendedName>
        <fullName evidence="3 4">Ribosome hibernation promoting factor</fullName>
        <shortName evidence="4">HPF</shortName>
    </recommendedName>
</protein>
<accession>A0A1I4VJD7</accession>
<comment type="subunit">
    <text evidence="2">Associates exclusively with 100S ribosomes, which are dimers of 70S ribosomes.</text>
</comment>
<dbReference type="Pfam" id="PF16321">
    <property type="entry name" value="Ribosom_S30AE_C"/>
    <property type="match status" value="1"/>
</dbReference>
<name>A0A1I4VJD7_9BACT</name>
<dbReference type="InterPro" id="IPR003489">
    <property type="entry name" value="RHF/RaiA"/>
</dbReference>
<dbReference type="Proteomes" id="UP000199611">
    <property type="component" value="Unassembled WGS sequence"/>
</dbReference>
<reference evidence="7" key="1">
    <citation type="submission" date="2016-10" db="EMBL/GenBank/DDBJ databases">
        <authorList>
            <person name="Varghese N."/>
            <person name="Submissions S."/>
        </authorList>
    </citation>
    <scope>NUCLEOTIDE SEQUENCE [LARGE SCALE GENOMIC DNA]</scope>
    <source>
        <strain evidence="7">DSM 9990</strain>
    </source>
</reference>
<dbReference type="PANTHER" id="PTHR33231:SF1">
    <property type="entry name" value="30S RIBOSOMAL PROTEIN"/>
    <property type="match status" value="1"/>
</dbReference>
<dbReference type="Pfam" id="PF02482">
    <property type="entry name" value="Ribosomal_S30AE"/>
    <property type="match status" value="1"/>
</dbReference>
<dbReference type="EMBL" id="FOUU01000010">
    <property type="protein sequence ID" value="SFN01235.1"/>
    <property type="molecule type" value="Genomic_DNA"/>
</dbReference>
<keyword evidence="7" id="KW-1185">Reference proteome</keyword>
<proteinExistence type="inferred from homology"/>
<dbReference type="STRING" id="39841.SAMN05660836_02314"/>
<comment type="function">
    <text evidence="4">Required for dimerization of active 70S ribosomes into 100S ribosomes in stationary phase; 100S ribosomes are translationally inactive and sometimes present during exponential growth.</text>
</comment>
<dbReference type="Gene3D" id="3.30.160.100">
    <property type="entry name" value="Ribosome hibernation promotion factor-like"/>
    <property type="match status" value="1"/>
</dbReference>
<dbReference type="GO" id="GO:0022627">
    <property type="term" value="C:cytosolic small ribosomal subunit"/>
    <property type="evidence" value="ECO:0007669"/>
    <property type="project" value="TreeGrafter"/>
</dbReference>
<dbReference type="InterPro" id="IPR050574">
    <property type="entry name" value="HPF/YfiA_ribosome-assoc"/>
</dbReference>
<feature type="domain" description="Sigma 54 modulation/S30EA ribosomal protein C-terminal" evidence="5">
    <location>
        <begin position="123"/>
        <end position="177"/>
    </location>
</feature>
<dbReference type="InterPro" id="IPR036567">
    <property type="entry name" value="RHF-like"/>
</dbReference>
<dbReference type="SUPFAM" id="SSF69754">
    <property type="entry name" value="Ribosome binding protein Y (YfiA homologue)"/>
    <property type="match status" value="1"/>
</dbReference>
<evidence type="ECO:0000256" key="4">
    <source>
        <dbReference type="HAMAP-Rule" id="MF_00839"/>
    </source>
</evidence>
<keyword evidence="4" id="KW-0963">Cytoplasm</keyword>
<evidence type="ECO:0000313" key="7">
    <source>
        <dbReference type="Proteomes" id="UP000199611"/>
    </source>
</evidence>
<comment type="subunit">
    <text evidence="4">Interacts with 100S ribosomes.</text>
</comment>
<comment type="similarity">
    <text evidence="4">Belongs to the HPF/YfiA ribosome-associated protein family. Long HPF subfamily.</text>
</comment>
<evidence type="ECO:0000256" key="1">
    <source>
        <dbReference type="ARBA" id="ARBA00022845"/>
    </source>
</evidence>
<evidence type="ECO:0000256" key="2">
    <source>
        <dbReference type="ARBA" id="ARBA00038695"/>
    </source>
</evidence>
<dbReference type="RefSeq" id="WP_093395955.1">
    <property type="nucleotide sequence ID" value="NZ_FOUU01000010.1"/>
</dbReference>
<comment type="subcellular location">
    <subcellularLocation>
        <location evidence="4">Cytoplasm</location>
    </subcellularLocation>
</comment>
<dbReference type="AlphaFoldDB" id="A0A1I4VJD7"/>
<dbReference type="GO" id="GO:0045900">
    <property type="term" value="P:negative regulation of translational elongation"/>
    <property type="evidence" value="ECO:0007669"/>
    <property type="project" value="TreeGrafter"/>
</dbReference>
<sequence length="180" mass="20818">MQIDFTFRNIEPSEDVKSYVETKIGRVKRYLLEPIEARVVLKAEKYRYIAEISISSNGIRINASEETEDLYSAIDLLADTVESQIKKQLDKMRRRKLSAQERNIIANRNRSSVEGTMGEADEDEYVVFTEPFDPKPIDLDEAILQLNKSDRGFLVFTNQDTGRINVIYRREDGNYGLIET</sequence>